<dbReference type="RefSeq" id="WP_191202414.1">
    <property type="nucleotide sequence ID" value="NZ_JACXZA010000001.1"/>
</dbReference>
<feature type="transmembrane region" description="Helical" evidence="1">
    <location>
        <begin position="385"/>
        <end position="410"/>
    </location>
</feature>
<evidence type="ECO:0000256" key="1">
    <source>
        <dbReference type="SAM" id="Phobius"/>
    </source>
</evidence>
<sequence length="416" mass="44070">MRRTIVLAIVSILLVAAVIRQPDATFQASLQGLTLWWTIVFPGLMPFLVLFELMSAFGVTTLAGHLMEPLTRKLLRLPGPAGLAIAAGWSGGYAVGSEAAATLRRSGEVSRSEGQRLLALAHMPNPLFMIIVVGVGFMKQPAYGFLAAIAVWTSSLIPALVLSFKDRLTPQTRHDMAKKSTSAVPSAAPRKLLSRAASAMQAAHDRDGRSFGQALGDATISAVQKLLAAGGIIIICAVVVRLLEPLWDAASLLLHLPHWVLAALMESHLGAYSASSSFSANVSAALPIAATAAGLAWSGLGAIAQTSAAIQGTDLRLLPFIASRVVHAILAAVLVLLLWRPFSSLIKQHGGAMSAANFDQTALIPDSANRWINDVFIHASDLTSFWHYIPAALLAFALLIVSAALVSLPLRIKIKR</sequence>
<evidence type="ECO:0000313" key="4">
    <source>
        <dbReference type="Proteomes" id="UP000609346"/>
    </source>
</evidence>
<reference evidence="3 4" key="1">
    <citation type="submission" date="2020-09" db="EMBL/GenBank/DDBJ databases">
        <title>Paenibacillus sp. strain PR3 16S rRNA gene Genome sequencing and assembly.</title>
        <authorList>
            <person name="Kim J."/>
        </authorList>
    </citation>
    <scope>NUCLEOTIDE SEQUENCE [LARGE SCALE GENOMIC DNA]</scope>
    <source>
        <strain evidence="3 4">PR3</strain>
    </source>
</reference>
<feature type="transmembrane region" description="Helical" evidence="1">
    <location>
        <begin position="226"/>
        <end position="243"/>
    </location>
</feature>
<feature type="transmembrane region" description="Helical" evidence="1">
    <location>
        <begin position="284"/>
        <end position="305"/>
    </location>
</feature>
<dbReference type="Proteomes" id="UP000609346">
    <property type="component" value="Unassembled WGS sequence"/>
</dbReference>
<keyword evidence="1" id="KW-1133">Transmembrane helix</keyword>
<proteinExistence type="predicted"/>
<evidence type="ECO:0000259" key="2">
    <source>
        <dbReference type="Pfam" id="PF07670"/>
    </source>
</evidence>
<name>A0ABR8MTI6_9BACL</name>
<dbReference type="Pfam" id="PF07670">
    <property type="entry name" value="Gate"/>
    <property type="match status" value="1"/>
</dbReference>
<dbReference type="InterPro" id="IPR011642">
    <property type="entry name" value="Gate_dom"/>
</dbReference>
<keyword evidence="1" id="KW-0472">Membrane</keyword>
<feature type="transmembrane region" description="Helical" evidence="1">
    <location>
        <begin position="143"/>
        <end position="164"/>
    </location>
</feature>
<keyword evidence="4" id="KW-1185">Reference proteome</keyword>
<feature type="transmembrane region" description="Helical" evidence="1">
    <location>
        <begin position="117"/>
        <end position="137"/>
    </location>
</feature>
<keyword evidence="1" id="KW-0812">Transmembrane</keyword>
<gene>
    <name evidence="3" type="ORF">H8B09_05475</name>
</gene>
<evidence type="ECO:0000313" key="3">
    <source>
        <dbReference type="EMBL" id="MBD3918195.1"/>
    </source>
</evidence>
<comment type="caution">
    <text evidence="3">The sequence shown here is derived from an EMBL/GenBank/DDBJ whole genome shotgun (WGS) entry which is preliminary data.</text>
</comment>
<protein>
    <submittedName>
        <fullName evidence="3">Nucleoside recognition domain-containing protein</fullName>
    </submittedName>
</protein>
<dbReference type="EMBL" id="JACXZA010000001">
    <property type="protein sequence ID" value="MBD3918195.1"/>
    <property type="molecule type" value="Genomic_DNA"/>
</dbReference>
<feature type="domain" description="Nucleoside transporter/FeoB GTPase Gate" evidence="2">
    <location>
        <begin position="39"/>
        <end position="137"/>
    </location>
</feature>
<feature type="transmembrane region" description="Helical" evidence="1">
    <location>
        <begin position="317"/>
        <end position="339"/>
    </location>
</feature>
<organism evidence="3 4">
    <name type="scientific">Paenibacillus terricola</name>
    <dbReference type="NCBI Taxonomy" id="2763503"/>
    <lineage>
        <taxon>Bacteria</taxon>
        <taxon>Bacillati</taxon>
        <taxon>Bacillota</taxon>
        <taxon>Bacilli</taxon>
        <taxon>Bacillales</taxon>
        <taxon>Paenibacillaceae</taxon>
        <taxon>Paenibacillus</taxon>
    </lineage>
</organism>
<accession>A0ABR8MTI6</accession>